<keyword evidence="2" id="KW-1185">Reference proteome</keyword>
<reference evidence="1 2" key="1">
    <citation type="submission" date="2019-05" db="EMBL/GenBank/DDBJ databases">
        <title>Another draft genome of Portunus trituberculatus and its Hox gene families provides insights of decapod evolution.</title>
        <authorList>
            <person name="Jeong J.-H."/>
            <person name="Song I."/>
            <person name="Kim S."/>
            <person name="Choi T."/>
            <person name="Kim D."/>
            <person name="Ryu S."/>
            <person name="Kim W."/>
        </authorList>
    </citation>
    <scope>NUCLEOTIDE SEQUENCE [LARGE SCALE GENOMIC DNA]</scope>
    <source>
        <tissue evidence="1">Muscle</tissue>
    </source>
</reference>
<proteinExistence type="predicted"/>
<evidence type="ECO:0000313" key="1">
    <source>
        <dbReference type="EMBL" id="MPC60032.1"/>
    </source>
</evidence>
<accession>A0A5B7GM47</accession>
<dbReference type="AlphaFoldDB" id="A0A5B7GM47"/>
<sequence>MLAGWSLFHQITRMGEGRLGNIMCMPSTQLMKEAKISRSAALSTDPLLNVQETGRPTAIWEKLGSFRPPFGGTCRARRPRPFDSGLCGPSQPATHLTPSATCLTDVSGAICP</sequence>
<name>A0A5B7GM47_PORTR</name>
<gene>
    <name evidence="1" type="ORF">E2C01_054066</name>
</gene>
<organism evidence="1 2">
    <name type="scientific">Portunus trituberculatus</name>
    <name type="common">Swimming crab</name>
    <name type="synonym">Neptunus trituberculatus</name>
    <dbReference type="NCBI Taxonomy" id="210409"/>
    <lineage>
        <taxon>Eukaryota</taxon>
        <taxon>Metazoa</taxon>
        <taxon>Ecdysozoa</taxon>
        <taxon>Arthropoda</taxon>
        <taxon>Crustacea</taxon>
        <taxon>Multicrustacea</taxon>
        <taxon>Malacostraca</taxon>
        <taxon>Eumalacostraca</taxon>
        <taxon>Eucarida</taxon>
        <taxon>Decapoda</taxon>
        <taxon>Pleocyemata</taxon>
        <taxon>Brachyura</taxon>
        <taxon>Eubrachyura</taxon>
        <taxon>Portunoidea</taxon>
        <taxon>Portunidae</taxon>
        <taxon>Portuninae</taxon>
        <taxon>Portunus</taxon>
    </lineage>
</organism>
<evidence type="ECO:0000313" key="2">
    <source>
        <dbReference type="Proteomes" id="UP000324222"/>
    </source>
</evidence>
<comment type="caution">
    <text evidence="1">The sequence shown here is derived from an EMBL/GenBank/DDBJ whole genome shotgun (WGS) entry which is preliminary data.</text>
</comment>
<dbReference type="EMBL" id="VSRR010017103">
    <property type="protein sequence ID" value="MPC60032.1"/>
    <property type="molecule type" value="Genomic_DNA"/>
</dbReference>
<protein>
    <submittedName>
        <fullName evidence="1">Uncharacterized protein</fullName>
    </submittedName>
</protein>
<dbReference type="Proteomes" id="UP000324222">
    <property type="component" value="Unassembled WGS sequence"/>
</dbReference>